<reference evidence="3 4" key="1">
    <citation type="submission" date="2023-08" db="EMBL/GenBank/DDBJ databases">
        <title>Black Yeasts Isolated from many extreme environments.</title>
        <authorList>
            <person name="Coleine C."/>
            <person name="Stajich J.E."/>
            <person name="Selbmann L."/>
        </authorList>
    </citation>
    <scope>NUCLEOTIDE SEQUENCE [LARGE SCALE GENOMIC DNA]</scope>
    <source>
        <strain evidence="3 4">CCFEE 5885</strain>
    </source>
</reference>
<dbReference type="Proteomes" id="UP001345013">
    <property type="component" value="Unassembled WGS sequence"/>
</dbReference>
<keyword evidence="2" id="KW-0812">Transmembrane</keyword>
<evidence type="ECO:0000256" key="1">
    <source>
        <dbReference type="SAM" id="MobiDB-lite"/>
    </source>
</evidence>
<gene>
    <name evidence="3" type="ORF">LTR24_000844</name>
</gene>
<feature type="transmembrane region" description="Helical" evidence="2">
    <location>
        <begin position="97"/>
        <end position="120"/>
    </location>
</feature>
<comment type="caution">
    <text evidence="3">The sequence shown here is derived from an EMBL/GenBank/DDBJ whole genome shotgun (WGS) entry which is preliminary data.</text>
</comment>
<name>A0ABR0KM86_9EURO</name>
<protein>
    <recommendedName>
        <fullName evidence="5">Fucose-specific lectin</fullName>
    </recommendedName>
</protein>
<feature type="region of interest" description="Disordered" evidence="1">
    <location>
        <begin position="1"/>
        <end position="44"/>
    </location>
</feature>
<accession>A0ABR0KM86</accession>
<organism evidence="3 4">
    <name type="scientific">Lithohypha guttulata</name>
    <dbReference type="NCBI Taxonomy" id="1690604"/>
    <lineage>
        <taxon>Eukaryota</taxon>
        <taxon>Fungi</taxon>
        <taxon>Dikarya</taxon>
        <taxon>Ascomycota</taxon>
        <taxon>Pezizomycotina</taxon>
        <taxon>Eurotiomycetes</taxon>
        <taxon>Chaetothyriomycetidae</taxon>
        <taxon>Chaetothyriales</taxon>
        <taxon>Trichomeriaceae</taxon>
        <taxon>Lithohypha</taxon>
    </lineage>
</organism>
<keyword evidence="2" id="KW-0472">Membrane</keyword>
<evidence type="ECO:0008006" key="5">
    <source>
        <dbReference type="Google" id="ProtNLM"/>
    </source>
</evidence>
<evidence type="ECO:0000313" key="4">
    <source>
        <dbReference type="Proteomes" id="UP001345013"/>
    </source>
</evidence>
<dbReference type="Gene3D" id="2.120.10.70">
    <property type="entry name" value="Fucose-specific lectin"/>
    <property type="match status" value="1"/>
</dbReference>
<dbReference type="EMBL" id="JAVRRG010000006">
    <property type="protein sequence ID" value="KAK5100698.1"/>
    <property type="molecule type" value="Genomic_DNA"/>
</dbReference>
<keyword evidence="2" id="KW-1133">Transmembrane helix</keyword>
<dbReference type="SUPFAM" id="SSF89372">
    <property type="entry name" value="Fucose-specific lectin"/>
    <property type="match status" value="1"/>
</dbReference>
<keyword evidence="4" id="KW-1185">Reference proteome</keyword>
<proteinExistence type="predicted"/>
<sequence>MATASTGYDTTGSDLPETVPVDANHPQYANPGGSAVGFAEHSSSYPERTYKDENKQAYEITFPVSYLDQKNQGTTTKDEIENAKDYSKHFRLKKWQLILGVVIVVIAVAIAVVVGVVLGLRNTRSSAPTEPAEATSTADPESAVGGYLHPDFYSRSGAWNGTGLAFAAAYDAPSSYIFYQDYTGSIVFHHIDDADSQIRGRVDEGSHKPLNGTPISVVNLLNTTEELLLYHLFYIDANYVVRERVMTNTSRTWIDGKLNNMDAQSMKTYVADRVGMSACFRSNYYGGSSDGTIGTVGMSLWFAVSAMELVEYTWDSGTDVWSFSRRFTGINGHASFGCQTWYTLTEYIFYVDPNQEISFYWKDNNRSASATPDHPIGEWTQGQGTLDIQSVYKASPIVYTPYLVYQSIDSTIRGVNITFDAEHTKVALDSNGTRDTWVLSESESGDEVMAMGGTQLVTAGVATSGGDVIIAAFQETGDDIKVYTRDFYQEGAAWQKANDAA</sequence>
<evidence type="ECO:0000256" key="2">
    <source>
        <dbReference type="SAM" id="Phobius"/>
    </source>
</evidence>
<feature type="compositionally biased region" description="Polar residues" evidence="1">
    <location>
        <begin position="1"/>
        <end position="13"/>
    </location>
</feature>
<evidence type="ECO:0000313" key="3">
    <source>
        <dbReference type="EMBL" id="KAK5100698.1"/>
    </source>
</evidence>